<feature type="compositionally biased region" description="Low complexity" evidence="6">
    <location>
        <begin position="71"/>
        <end position="83"/>
    </location>
</feature>
<keyword evidence="3" id="KW-0040">ANK repeat</keyword>
<feature type="compositionally biased region" description="Basic and acidic residues" evidence="6">
    <location>
        <begin position="338"/>
        <end position="362"/>
    </location>
</feature>
<dbReference type="PANTHER" id="PTHR45831:SF4">
    <property type="match status" value="1"/>
</dbReference>
<dbReference type="Proteomes" id="UP001530400">
    <property type="component" value="Unassembled WGS sequence"/>
</dbReference>
<feature type="domain" description="V-SNARE coiled-coil homology" evidence="8">
    <location>
        <begin position="1755"/>
        <end position="1816"/>
    </location>
</feature>
<keyword evidence="2 5" id="KW-0802">TPR repeat</keyword>
<evidence type="ECO:0000259" key="8">
    <source>
        <dbReference type="PROSITE" id="PS50892"/>
    </source>
</evidence>
<sequence>MHQGSSYQNGHREPMEPEDEYQQNGFNYFEQDQYAQEEQEDYYQQEQQYYQQEQAYSQEEQDDDASYQDNEQYGQYEPRQQQQAVYSPRVEDGEEEPPSLSPRFGAPEGIEDPTPYMKHKNSLAREQLGYPLGEDMDEQESAIGGDDAALDLAELEQLQEEAERMKGLGNKHMAAQEYTRAYNAYSAALQLSPVGPSSHVFLSNRAASLLSLKRYSAAAVDARRAVALAPTFGKAHARLGQALYFLKQYQGAVEAYEDALKYEEEGSGSNGAVTRAYLIKAKEKMALQEEKERRRALAAGGDDGGTVGDESAFQTIAYSVVTDKEGKGVASGMMTSRRLNEVAKDEKDKQMSSITEDKEVENAPRGSPTSPYDKPAKRASPTMMYVETGPMGGPAQRRVDQPQDRGIGSSDNQTGEFLGNEEPDPDFDEALRLQRRATQYLSHKKYRHAVDDFSAALFLVPDDPILTPQLHVGRAHALNGQERFESAKNDALMALRHIIRNGEEDVSAAEAYSVLGKSLYYTKDYHGAIEALEECDRVWKLNGGKLSVFDEAYLEQCHEALDAGLGNDHADGASLGGGASVVSNGVKSVVSTLKEGKPLTNIPKLKPPRFVSREQALQNAHNIPPMPKNWPQQTPTSPSSIATGPERVVTFLSDAMGIKLNRGNDGLIRVISVADLPPGSPILRKGKIETGDLVREAGGVDLRRPITATMWGDTVALIKMAPRPLVMIVAKEITSELISKSPRTNQQKFEFPSAANGEEPVAENAFTQSRFVPPSLASGEDAVKLPHDIGGAEHVGDEDAHIAIVENEAAQNSIELDREEVADEVLSPDNCSDAQTKAIGIDAAAAADTEVHGVEDTCVSLTNKGNADGDAADTEVHGVEDTSVSLTNKGNADGLIGPAAAEGAKVHEKEMREIEDPELTAAGDYPNPATTDCASLAEQSQTTDVAKVNEENNPLESAGSDEVNNAKNESSEEPPAPSLNKDILFDDASYGSNNAREKSQGWTIKRWTEIQPRLKFSGTVFRLIQEKKMFWCTESCAERMLAIFNIPSAEPASSSYIILVLREPTDVNEVIRLLPSTSKAMLPKDIATLRSSYLVAESVVDPMTTKMRLSQLTTPTSVPLDYSPNKKLDSRTRPIFELLTPSESIGLSAVPILEQGKCTEMVHYDVDCIIETTKFEDALSHALFSAHALVEGCDDDLRAGTHQVVLGTLHSHVISGNDKLLEAALVNALEIQRSSANDAHKHGTVTIDSSIIDSRDLNWKTPLHYACERRKPSTISLLVKAGANCTIPTHSAITPLHLCAERLDDKSLSIILSATRPTRPDPNAVDSFGRTPMYLASIHDGNDVAALARCLSALNAWGGQFIPMVETFASKQLLHPIHYASAQWKHEHLKVLLLYVSYQYPMNNSELGGRSLGATFGYPIHAAIISLRQSLHSAVNGEHFFNLSEVHIAERHVMLMSFTTSNCSGFEPNERFEGVVGEGAEIKELSQYFGFTPLQILIATAKELQSMGSENSEESTCLTPQMGEIIQSVSDVLLKSGARTNMPPPPDTRLDRETPDGCYSLQEALELHKVSDLPIIDRTGFKMDDSVIISLLGGKERVKACQTSFSIMPKASKGRAGASLNVQTDLSSIADSSEPGGSDSNSCAICWSEFGVMVNRKQFCQVSTRYLCNDCSTKRIVYAGRDVRVSDGQFLLATAQEAKAFAKMKLNQQSEVASGGAAAGGREREGKAPNIETKNRMSLGLFNKATSPSTNDSKSEQPTTEKLSSAVSALGQARDAVLLRGSKLEGVADKTEALSQASLDFANMAKELNRQQNSWW</sequence>
<dbReference type="InterPro" id="IPR011990">
    <property type="entry name" value="TPR-like_helical_dom_sf"/>
</dbReference>
<feature type="compositionally biased region" description="Low complexity" evidence="6">
    <location>
        <begin position="44"/>
        <end position="58"/>
    </location>
</feature>
<feature type="domain" description="PDZ" evidence="7">
    <location>
        <begin position="656"/>
        <end position="733"/>
    </location>
</feature>
<evidence type="ECO:0000256" key="4">
    <source>
        <dbReference type="PROSITE-ProRule" id="PRU00290"/>
    </source>
</evidence>
<dbReference type="Pfam" id="PF00023">
    <property type="entry name" value="Ank"/>
    <property type="match status" value="1"/>
</dbReference>
<dbReference type="SMART" id="SM00028">
    <property type="entry name" value="TPR"/>
    <property type="match status" value="6"/>
</dbReference>
<evidence type="ECO:0000313" key="10">
    <source>
        <dbReference type="Proteomes" id="UP001530400"/>
    </source>
</evidence>
<feature type="repeat" description="TPR" evidence="5">
    <location>
        <begin position="233"/>
        <end position="266"/>
    </location>
</feature>
<evidence type="ECO:0000256" key="3">
    <source>
        <dbReference type="PROSITE-ProRule" id="PRU00023"/>
    </source>
</evidence>
<feature type="repeat" description="TPR" evidence="5">
    <location>
        <begin position="430"/>
        <end position="463"/>
    </location>
</feature>
<dbReference type="PROSITE" id="PS50106">
    <property type="entry name" value="PDZ"/>
    <property type="match status" value="1"/>
</dbReference>
<dbReference type="PROSITE" id="PS50297">
    <property type="entry name" value="ANK_REP_REGION"/>
    <property type="match status" value="1"/>
</dbReference>
<feature type="region of interest" description="Disordered" evidence="6">
    <location>
        <begin position="1"/>
        <end position="120"/>
    </location>
</feature>
<dbReference type="CDD" id="cd15873">
    <property type="entry name" value="R-SNARE_STXBP5_6"/>
    <property type="match status" value="1"/>
</dbReference>
<feature type="region of interest" description="Disordered" evidence="6">
    <location>
        <begin position="951"/>
        <end position="984"/>
    </location>
</feature>
<feature type="region of interest" description="Disordered" evidence="6">
    <location>
        <begin position="622"/>
        <end position="643"/>
    </location>
</feature>
<evidence type="ECO:0000256" key="6">
    <source>
        <dbReference type="SAM" id="MobiDB-lite"/>
    </source>
</evidence>
<dbReference type="InterPro" id="IPR013083">
    <property type="entry name" value="Znf_RING/FYVE/PHD"/>
</dbReference>
<keyword evidence="4" id="KW-0175">Coiled coil</keyword>
<keyword evidence="10" id="KW-1185">Reference proteome</keyword>
<accession>A0ABD3QEX9</accession>
<dbReference type="Gene3D" id="1.25.40.10">
    <property type="entry name" value="Tetratricopeptide repeat domain"/>
    <property type="match status" value="2"/>
</dbReference>
<dbReference type="SUPFAM" id="SSF57903">
    <property type="entry name" value="FYVE/PHD zinc finger"/>
    <property type="match status" value="1"/>
</dbReference>
<feature type="repeat" description="TPR" evidence="5">
    <location>
        <begin position="162"/>
        <end position="195"/>
    </location>
</feature>
<feature type="region of interest" description="Disordered" evidence="6">
    <location>
        <begin position="1713"/>
        <end position="1762"/>
    </location>
</feature>
<evidence type="ECO:0000256" key="2">
    <source>
        <dbReference type="ARBA" id="ARBA00022803"/>
    </source>
</evidence>
<dbReference type="EMBL" id="JALLPJ020000212">
    <property type="protein sequence ID" value="KAL3798589.1"/>
    <property type="molecule type" value="Genomic_DNA"/>
</dbReference>
<evidence type="ECO:0000259" key="7">
    <source>
        <dbReference type="PROSITE" id="PS50106"/>
    </source>
</evidence>
<protein>
    <submittedName>
        <fullName evidence="9">Uncharacterized protein</fullName>
    </submittedName>
</protein>
<dbReference type="PROSITE" id="PS50005">
    <property type="entry name" value="TPR"/>
    <property type="match status" value="3"/>
</dbReference>
<dbReference type="InterPro" id="IPR002110">
    <property type="entry name" value="Ankyrin_rpt"/>
</dbReference>
<proteinExistence type="predicted"/>
<dbReference type="InterPro" id="IPR001478">
    <property type="entry name" value="PDZ"/>
</dbReference>
<reference evidence="9 10" key="1">
    <citation type="submission" date="2024-10" db="EMBL/GenBank/DDBJ databases">
        <title>Updated reference genomes for cyclostephanoid diatoms.</title>
        <authorList>
            <person name="Roberts W.R."/>
            <person name="Alverson A.J."/>
        </authorList>
    </citation>
    <scope>NUCLEOTIDE SEQUENCE [LARGE SCALE GENOMIC DNA]</scope>
    <source>
        <strain evidence="9 10">AJA010-31</strain>
    </source>
</reference>
<feature type="compositionally biased region" description="Polar residues" evidence="6">
    <location>
        <begin position="630"/>
        <end position="642"/>
    </location>
</feature>
<dbReference type="PANTHER" id="PTHR45831">
    <property type="entry name" value="LD24721P"/>
    <property type="match status" value="1"/>
</dbReference>
<dbReference type="SUPFAM" id="SSF48403">
    <property type="entry name" value="Ankyrin repeat"/>
    <property type="match status" value="1"/>
</dbReference>
<evidence type="ECO:0000313" key="9">
    <source>
        <dbReference type="EMBL" id="KAL3798589.1"/>
    </source>
</evidence>
<dbReference type="Gene3D" id="1.25.40.20">
    <property type="entry name" value="Ankyrin repeat-containing domain"/>
    <property type="match status" value="1"/>
</dbReference>
<dbReference type="InterPro" id="IPR019734">
    <property type="entry name" value="TPR_rpt"/>
</dbReference>
<evidence type="ECO:0000256" key="5">
    <source>
        <dbReference type="PROSITE-ProRule" id="PRU00339"/>
    </source>
</evidence>
<evidence type="ECO:0000256" key="1">
    <source>
        <dbReference type="ARBA" id="ARBA00022737"/>
    </source>
</evidence>
<dbReference type="InterPro" id="IPR042855">
    <property type="entry name" value="V_SNARE_CC"/>
</dbReference>
<dbReference type="InterPro" id="IPR036770">
    <property type="entry name" value="Ankyrin_rpt-contain_sf"/>
</dbReference>
<dbReference type="Gene3D" id="1.20.5.110">
    <property type="match status" value="1"/>
</dbReference>
<dbReference type="Gene3D" id="3.30.40.10">
    <property type="entry name" value="Zinc/RING finger domain, C3HC4 (zinc finger)"/>
    <property type="match status" value="1"/>
</dbReference>
<dbReference type="InterPro" id="IPR047150">
    <property type="entry name" value="SGT"/>
</dbReference>
<comment type="caution">
    <text evidence="9">The sequence shown here is derived from an EMBL/GenBank/DDBJ whole genome shotgun (WGS) entry which is preliminary data.</text>
</comment>
<dbReference type="PROSITE" id="PS50892">
    <property type="entry name" value="V_SNARE"/>
    <property type="match status" value="1"/>
</dbReference>
<feature type="compositionally biased region" description="Polar residues" evidence="6">
    <location>
        <begin position="1744"/>
        <end position="1762"/>
    </location>
</feature>
<name>A0ABD3QEX9_9STRA</name>
<feature type="region of interest" description="Disordered" evidence="6">
    <location>
        <begin position="328"/>
        <end position="378"/>
    </location>
</feature>
<dbReference type="PROSITE" id="PS50088">
    <property type="entry name" value="ANK_REPEAT"/>
    <property type="match status" value="1"/>
</dbReference>
<feature type="repeat" description="ANK" evidence="3">
    <location>
        <begin position="1258"/>
        <end position="1290"/>
    </location>
</feature>
<gene>
    <name evidence="9" type="ORF">ACHAWO_013998</name>
</gene>
<keyword evidence="1" id="KW-0677">Repeat</keyword>
<dbReference type="InterPro" id="IPR011011">
    <property type="entry name" value="Znf_FYVE_PHD"/>
</dbReference>
<dbReference type="SUPFAM" id="SSF48452">
    <property type="entry name" value="TPR-like"/>
    <property type="match status" value="2"/>
</dbReference>
<feature type="region of interest" description="Disordered" evidence="6">
    <location>
        <begin position="391"/>
        <end position="426"/>
    </location>
</feature>
<dbReference type="SUPFAM" id="SSF58038">
    <property type="entry name" value="SNARE fusion complex"/>
    <property type="match status" value="1"/>
</dbReference>
<dbReference type="SMART" id="SM00248">
    <property type="entry name" value="ANK"/>
    <property type="match status" value="3"/>
</dbReference>
<organism evidence="9 10">
    <name type="scientific">Cyclotella atomus</name>
    <dbReference type="NCBI Taxonomy" id="382360"/>
    <lineage>
        <taxon>Eukaryota</taxon>
        <taxon>Sar</taxon>
        <taxon>Stramenopiles</taxon>
        <taxon>Ochrophyta</taxon>
        <taxon>Bacillariophyta</taxon>
        <taxon>Coscinodiscophyceae</taxon>
        <taxon>Thalassiosirophycidae</taxon>
        <taxon>Stephanodiscales</taxon>
        <taxon>Stephanodiscaceae</taxon>
        <taxon>Cyclotella</taxon>
    </lineage>
</organism>